<evidence type="ECO:0000259" key="16">
    <source>
        <dbReference type="SMART" id="SM01024"/>
    </source>
</evidence>
<evidence type="ECO:0000256" key="12">
    <source>
        <dbReference type="SAM" id="Coils"/>
    </source>
</evidence>
<reference evidence="17" key="1">
    <citation type="submission" date="2022-10" db="EMBL/GenBank/DDBJ databases">
        <title>Tapping the CABI collections for fungal endophytes: first genome assemblies for Collariella, Neodidymelliopsis, Ascochyta clinopodiicola, Didymella pomorum, Didymosphaeria variabile, Neocosmospora piperis and Neocucurbitaria cava.</title>
        <authorList>
            <person name="Hill R."/>
        </authorList>
    </citation>
    <scope>NUCLEOTIDE SEQUENCE</scope>
    <source>
        <strain evidence="17">IMI 355082</strain>
    </source>
</reference>
<organism evidence="17 18">
    <name type="scientific">Gnomoniopsis smithogilvyi</name>
    <dbReference type="NCBI Taxonomy" id="1191159"/>
    <lineage>
        <taxon>Eukaryota</taxon>
        <taxon>Fungi</taxon>
        <taxon>Dikarya</taxon>
        <taxon>Ascomycota</taxon>
        <taxon>Pezizomycotina</taxon>
        <taxon>Sordariomycetes</taxon>
        <taxon>Sordariomycetidae</taxon>
        <taxon>Diaporthales</taxon>
        <taxon>Gnomoniaceae</taxon>
        <taxon>Gnomoniopsis</taxon>
    </lineage>
</organism>
<evidence type="ECO:0000256" key="6">
    <source>
        <dbReference type="ARBA" id="ARBA00022801"/>
    </source>
</evidence>
<keyword evidence="8 14" id="KW-1133">Transmembrane helix</keyword>
<keyword evidence="10 14" id="KW-0472">Membrane</keyword>
<feature type="coiled-coil region" evidence="12">
    <location>
        <begin position="488"/>
        <end position="516"/>
    </location>
</feature>
<evidence type="ECO:0000256" key="5">
    <source>
        <dbReference type="ARBA" id="ARBA00022792"/>
    </source>
</evidence>
<dbReference type="InterPro" id="IPR014851">
    <property type="entry name" value="BCS1_N"/>
</dbReference>
<feature type="domain" description="AAA+ ATPase" evidence="15">
    <location>
        <begin position="304"/>
        <end position="463"/>
    </location>
</feature>
<evidence type="ECO:0000313" key="17">
    <source>
        <dbReference type="EMBL" id="KAJ4393287.1"/>
    </source>
</evidence>
<evidence type="ECO:0008006" key="19">
    <source>
        <dbReference type="Google" id="ProtNLM"/>
    </source>
</evidence>
<dbReference type="OrthoDB" id="10251412at2759"/>
<dbReference type="Pfam" id="PF00004">
    <property type="entry name" value="AAA"/>
    <property type="match status" value="2"/>
</dbReference>
<dbReference type="GO" id="GO:0005743">
    <property type="term" value="C:mitochondrial inner membrane"/>
    <property type="evidence" value="ECO:0007669"/>
    <property type="project" value="UniProtKB-SubCell"/>
</dbReference>
<dbReference type="InterPro" id="IPR050747">
    <property type="entry name" value="Mitochondrial_chaperone_BCS1"/>
</dbReference>
<feature type="compositionally biased region" description="Basic residues" evidence="13">
    <location>
        <begin position="606"/>
        <end position="622"/>
    </location>
</feature>
<evidence type="ECO:0000256" key="7">
    <source>
        <dbReference type="ARBA" id="ARBA00022840"/>
    </source>
</evidence>
<evidence type="ECO:0000256" key="11">
    <source>
        <dbReference type="ARBA" id="ARBA00048778"/>
    </source>
</evidence>
<dbReference type="InterPro" id="IPR003593">
    <property type="entry name" value="AAA+_ATPase"/>
</dbReference>
<dbReference type="Gene3D" id="3.40.50.300">
    <property type="entry name" value="P-loop containing nucleotide triphosphate hydrolases"/>
    <property type="match status" value="1"/>
</dbReference>
<dbReference type="Pfam" id="PF25426">
    <property type="entry name" value="AAA_lid_BCS1"/>
    <property type="match status" value="1"/>
</dbReference>
<evidence type="ECO:0000259" key="15">
    <source>
        <dbReference type="SMART" id="SM00382"/>
    </source>
</evidence>
<comment type="similarity">
    <text evidence="2">Belongs to the AAA ATPase family. BCS1 subfamily.</text>
</comment>
<dbReference type="InterPro" id="IPR057495">
    <property type="entry name" value="AAA_lid_BCS1"/>
</dbReference>
<name>A0A9W8YVF2_9PEZI</name>
<evidence type="ECO:0000256" key="9">
    <source>
        <dbReference type="ARBA" id="ARBA00023128"/>
    </source>
</evidence>
<proteinExistence type="inferred from homology"/>
<evidence type="ECO:0000256" key="2">
    <source>
        <dbReference type="ARBA" id="ARBA00007448"/>
    </source>
</evidence>
<evidence type="ECO:0000256" key="3">
    <source>
        <dbReference type="ARBA" id="ARBA00022692"/>
    </source>
</evidence>
<keyword evidence="12" id="KW-0175">Coiled coil</keyword>
<feature type="transmembrane region" description="Helical" evidence="14">
    <location>
        <begin position="30"/>
        <end position="47"/>
    </location>
</feature>
<dbReference type="GO" id="GO:0005524">
    <property type="term" value="F:ATP binding"/>
    <property type="evidence" value="ECO:0007669"/>
    <property type="project" value="UniProtKB-KW"/>
</dbReference>
<keyword evidence="7" id="KW-0067">ATP-binding</keyword>
<evidence type="ECO:0000256" key="1">
    <source>
        <dbReference type="ARBA" id="ARBA00004434"/>
    </source>
</evidence>
<dbReference type="EMBL" id="JAPEVB010000002">
    <property type="protein sequence ID" value="KAJ4393287.1"/>
    <property type="molecule type" value="Genomic_DNA"/>
</dbReference>
<evidence type="ECO:0000256" key="13">
    <source>
        <dbReference type="SAM" id="MobiDB-lite"/>
    </source>
</evidence>
<feature type="compositionally biased region" description="Basic and acidic residues" evidence="13">
    <location>
        <begin position="579"/>
        <end position="605"/>
    </location>
</feature>
<comment type="subcellular location">
    <subcellularLocation>
        <location evidence="1">Mitochondrion inner membrane</location>
        <topology evidence="1">Single-pass membrane protein</topology>
    </subcellularLocation>
</comment>
<dbReference type="GO" id="GO:0016887">
    <property type="term" value="F:ATP hydrolysis activity"/>
    <property type="evidence" value="ECO:0007669"/>
    <property type="project" value="InterPro"/>
</dbReference>
<keyword evidence="3 14" id="KW-0812">Transmembrane</keyword>
<evidence type="ECO:0000256" key="4">
    <source>
        <dbReference type="ARBA" id="ARBA00022741"/>
    </source>
</evidence>
<dbReference type="InterPro" id="IPR003959">
    <property type="entry name" value="ATPase_AAA_core"/>
</dbReference>
<accession>A0A9W8YVF2</accession>
<feature type="compositionally biased region" description="Basic and acidic residues" evidence="13">
    <location>
        <begin position="694"/>
        <end position="715"/>
    </location>
</feature>
<keyword evidence="18" id="KW-1185">Reference proteome</keyword>
<comment type="catalytic activity">
    <reaction evidence="11">
        <text>ATP + H2O = ADP + phosphate + H(+)</text>
        <dbReference type="Rhea" id="RHEA:13065"/>
        <dbReference type="ChEBI" id="CHEBI:15377"/>
        <dbReference type="ChEBI" id="CHEBI:15378"/>
        <dbReference type="ChEBI" id="CHEBI:30616"/>
        <dbReference type="ChEBI" id="CHEBI:43474"/>
        <dbReference type="ChEBI" id="CHEBI:456216"/>
    </reaction>
    <physiologicalReaction direction="left-to-right" evidence="11">
        <dbReference type="Rhea" id="RHEA:13066"/>
    </physiologicalReaction>
</comment>
<evidence type="ECO:0000313" key="18">
    <source>
        <dbReference type="Proteomes" id="UP001140453"/>
    </source>
</evidence>
<comment type="caution">
    <text evidence="17">The sequence shown here is derived from an EMBL/GenBank/DDBJ whole genome shotgun (WGS) entry which is preliminary data.</text>
</comment>
<sequence>MASVSGTPTSQSFSCSHSTIPLEGMGVGGGAPPLALLDFFFPGFSMFSGAIQKYAGIDLNIYIPLLAVLGALIASWQYFSDYFWRQLETYWMSTVDIRIDDEIYNMLMAWVADQGFSKRARRFVANTNLNSRSWFLWRWDDDEDEDDATGEDGEPSLTSLIGGKKKKSLAYTPTFGSHYFFYKGRLCIFRRDRGRDQAAGFLMTSEKEEISVSCFGRDPWVLKELLHDARVQFMKRDEAKTLIYRGTVRAGSTEPTWQRMMARVSRPFSTVILNEKVKQDLIDDVTDYLNPATRRWYANRGIPYRRGYLLYGPPGTGKSSLSLALAGFFKMRIYIVSLSSISSTEENLASLFAELPRRCVVLLEDIDSAGLTHTREEDKPQDTNNTDDPVAKHGLRGNEKGNTNNNNNNAFRLSLSGLLNILDGVASQEGRVLIMTTNHLEKLDKALIRPGRVDMTVTFGLADTGMTAAIFRAIFAPLEADNPSKSRTDKVEDVALEAERQAKRLAEEKIQRDEAILKVDELAGQFAAKIPAHEFSPAELQGFLMKNKRNPEAAVAGAETWVLETRKEKAANMLKEAEEKLKKEGEEKRQAEEDLKKKDAEEKNTKKSKKSKSRTKSSRKGKKRDEDKTASESESESSSSSGSGSGSESESEVDSKKRKTKSKSKSRKKIDIAIQVDNMGEGPGKVELVSASTDKSDGFIDVDKEEYSERPKTRGSDSGYSTP</sequence>
<dbReference type="SMART" id="SM00382">
    <property type="entry name" value="AAA"/>
    <property type="match status" value="1"/>
</dbReference>
<keyword evidence="4" id="KW-0547">Nucleotide-binding</keyword>
<protein>
    <recommendedName>
        <fullName evidence="19">Mitochondrial chaperone BCS1</fullName>
    </recommendedName>
</protein>
<feature type="region of interest" description="Disordered" evidence="13">
    <location>
        <begin position="372"/>
        <end position="407"/>
    </location>
</feature>
<dbReference type="InterPro" id="IPR003960">
    <property type="entry name" value="ATPase_AAA_CS"/>
</dbReference>
<dbReference type="InterPro" id="IPR027417">
    <property type="entry name" value="P-loop_NTPase"/>
</dbReference>
<feature type="domain" description="BCS1 N-terminal" evidence="16">
    <location>
        <begin position="67"/>
        <end position="271"/>
    </location>
</feature>
<dbReference type="Pfam" id="PF08740">
    <property type="entry name" value="BCS1_N"/>
    <property type="match status" value="1"/>
</dbReference>
<dbReference type="AlphaFoldDB" id="A0A9W8YVF2"/>
<feature type="region of interest" description="Disordered" evidence="13">
    <location>
        <begin position="579"/>
        <end position="723"/>
    </location>
</feature>
<keyword evidence="9" id="KW-0496">Mitochondrion</keyword>
<keyword evidence="6" id="KW-0378">Hydrolase</keyword>
<dbReference type="PROSITE" id="PS00674">
    <property type="entry name" value="AAA"/>
    <property type="match status" value="1"/>
</dbReference>
<gene>
    <name evidence="17" type="ORF">N0V93_002495</name>
</gene>
<dbReference type="PANTHER" id="PTHR23070">
    <property type="entry name" value="BCS1 AAA-TYPE ATPASE"/>
    <property type="match status" value="1"/>
</dbReference>
<feature type="compositionally biased region" description="Low complexity" evidence="13">
    <location>
        <begin position="636"/>
        <end position="648"/>
    </location>
</feature>
<dbReference type="Proteomes" id="UP001140453">
    <property type="component" value="Unassembled WGS sequence"/>
</dbReference>
<evidence type="ECO:0000256" key="10">
    <source>
        <dbReference type="ARBA" id="ARBA00023136"/>
    </source>
</evidence>
<keyword evidence="5" id="KW-0999">Mitochondrion inner membrane</keyword>
<feature type="transmembrane region" description="Helical" evidence="14">
    <location>
        <begin position="59"/>
        <end position="79"/>
    </location>
</feature>
<evidence type="ECO:0000256" key="8">
    <source>
        <dbReference type="ARBA" id="ARBA00022989"/>
    </source>
</evidence>
<dbReference type="SUPFAM" id="SSF52540">
    <property type="entry name" value="P-loop containing nucleoside triphosphate hydrolases"/>
    <property type="match status" value="1"/>
</dbReference>
<dbReference type="SMART" id="SM01024">
    <property type="entry name" value="BCS1_N"/>
    <property type="match status" value="1"/>
</dbReference>
<feature type="compositionally biased region" description="Basic residues" evidence="13">
    <location>
        <begin position="656"/>
        <end position="668"/>
    </location>
</feature>
<evidence type="ECO:0000256" key="14">
    <source>
        <dbReference type="SAM" id="Phobius"/>
    </source>
</evidence>